<dbReference type="EMBL" id="JAXOVC010000003">
    <property type="protein sequence ID" value="KAK4504586.1"/>
    <property type="molecule type" value="Genomic_DNA"/>
</dbReference>
<reference evidence="9 10" key="1">
    <citation type="journal article" date="2023" name="G3 (Bethesda)">
        <title>A chromosome-level genome assembly of Zasmidium syzygii isolated from banana leaves.</title>
        <authorList>
            <person name="van Westerhoven A.C."/>
            <person name="Mehrabi R."/>
            <person name="Talebi R."/>
            <person name="Steentjes M.B.F."/>
            <person name="Corcolon B."/>
            <person name="Chong P.A."/>
            <person name="Kema G.H.J."/>
            <person name="Seidl M.F."/>
        </authorList>
    </citation>
    <scope>NUCLEOTIDE SEQUENCE [LARGE SCALE GENOMIC DNA]</scope>
    <source>
        <strain evidence="9 10">P124</strain>
    </source>
</reference>
<dbReference type="InterPro" id="IPR036400">
    <property type="entry name" value="Cyt_B5-like_heme/steroid_sf"/>
</dbReference>
<dbReference type="InterPro" id="IPR000262">
    <property type="entry name" value="FMN-dep_DH"/>
</dbReference>
<dbReference type="Gene3D" id="3.10.120.10">
    <property type="entry name" value="Cytochrome b5-like heme/steroid binding domain"/>
    <property type="match status" value="1"/>
</dbReference>
<evidence type="ECO:0000256" key="4">
    <source>
        <dbReference type="ARBA" id="ARBA00023002"/>
    </source>
</evidence>
<accession>A0ABR0ESJ7</accession>
<comment type="caution">
    <text evidence="9">The sequence shown here is derived from an EMBL/GenBank/DDBJ whole genome shotgun (WGS) entry which is preliminary data.</text>
</comment>
<keyword evidence="10" id="KW-1185">Reference proteome</keyword>
<dbReference type="Proteomes" id="UP001305779">
    <property type="component" value="Unassembled WGS sequence"/>
</dbReference>
<dbReference type="InterPro" id="IPR008259">
    <property type="entry name" value="FMN_hydac_DH_AS"/>
</dbReference>
<evidence type="ECO:0000256" key="1">
    <source>
        <dbReference type="ARBA" id="ARBA00001917"/>
    </source>
</evidence>
<organism evidence="9 10">
    <name type="scientific">Zasmidium cellare</name>
    <name type="common">Wine cellar mold</name>
    <name type="synonym">Racodium cellare</name>
    <dbReference type="NCBI Taxonomy" id="395010"/>
    <lineage>
        <taxon>Eukaryota</taxon>
        <taxon>Fungi</taxon>
        <taxon>Dikarya</taxon>
        <taxon>Ascomycota</taxon>
        <taxon>Pezizomycotina</taxon>
        <taxon>Dothideomycetes</taxon>
        <taxon>Dothideomycetidae</taxon>
        <taxon>Mycosphaerellales</taxon>
        <taxon>Mycosphaerellaceae</taxon>
        <taxon>Zasmidium</taxon>
    </lineage>
</organism>
<dbReference type="PROSITE" id="PS51349">
    <property type="entry name" value="FMN_HYDROXY_ACID_DH_2"/>
    <property type="match status" value="1"/>
</dbReference>
<dbReference type="InterPro" id="IPR018506">
    <property type="entry name" value="Cyt_B5_heme-BS"/>
</dbReference>
<dbReference type="PANTHER" id="PTHR10578">
    <property type="entry name" value="S -2-HYDROXY-ACID OXIDASE-RELATED"/>
    <property type="match status" value="1"/>
</dbReference>
<keyword evidence="2 6" id="KW-0349">Heme</keyword>
<evidence type="ECO:0000256" key="2">
    <source>
        <dbReference type="ARBA" id="ARBA00022617"/>
    </source>
</evidence>
<dbReference type="PROSITE" id="PS00557">
    <property type="entry name" value="FMN_HYDROXY_ACID_DH_1"/>
    <property type="match status" value="1"/>
</dbReference>
<evidence type="ECO:0000256" key="3">
    <source>
        <dbReference type="ARBA" id="ARBA00022723"/>
    </source>
</evidence>
<evidence type="ECO:0000256" key="5">
    <source>
        <dbReference type="ARBA" id="ARBA00023004"/>
    </source>
</evidence>
<dbReference type="SUPFAM" id="SSF51395">
    <property type="entry name" value="FMN-linked oxidoreductases"/>
    <property type="match status" value="1"/>
</dbReference>
<evidence type="ECO:0000256" key="6">
    <source>
        <dbReference type="RuleBase" id="RU362121"/>
    </source>
</evidence>
<dbReference type="InterPro" id="IPR037458">
    <property type="entry name" value="L-MDH/L-LDH_FMN-bd"/>
</dbReference>
<dbReference type="Gene3D" id="3.20.20.70">
    <property type="entry name" value="Aldolase class I"/>
    <property type="match status" value="1"/>
</dbReference>
<feature type="domain" description="FMN hydroxy acid dehydrogenase" evidence="8">
    <location>
        <begin position="99"/>
        <end position="461"/>
    </location>
</feature>
<gene>
    <name evidence="9" type="ORF">PRZ48_005502</name>
</gene>
<sequence length="478" mass="52885">MVTTEEVSSHSTAESCWVIIRDQAYDVTHFLNEHPGGVNSILAYAGKDATEEYEAEHPEGTIQKHLDKKYHLGTVTGDFAVLQPPLKSTITPATSPSRPSINHIQNLDELERVTKETASENAWAYYSTSADTTTTFQNNRSDWSKVSFRPRVLRDVAKVDTRQKVMGHDSALPIFAAPAARAKLGNPDGELCIVRGTSRSNVPYCTSNSASTTHSVMADCFKTEQKNGSKGALFWQLYVPVDKSKARDLVREAKELGFKALVITVDSAVIGKREADALLKAQVDNKLDVLPDMNNDAFVPRGHHTSTLDWNDLKWIREEWAATGPVVLKGIQTAEDALLAMEAGVDGIYLSNHGGRQLDHAPSSLKTLLEIRKFYPQVLERLEVYLDGGCRRGTDVVKALCLGATAVGFGRPFLYALTGYGTAGVERVVRILTDEIQTTMRLLGVTKLDQLNPNYVNIKLLENELTDRIDWPMLKSRL</sequence>
<keyword evidence="4" id="KW-0560">Oxidoreductase</keyword>
<protein>
    <submittedName>
        <fullName evidence="9">Uncharacterized protein</fullName>
    </submittedName>
</protein>
<evidence type="ECO:0000313" key="9">
    <source>
        <dbReference type="EMBL" id="KAK4504586.1"/>
    </source>
</evidence>
<feature type="domain" description="Cytochrome b5 heme-binding" evidence="7">
    <location>
        <begin position="1"/>
        <end position="76"/>
    </location>
</feature>
<dbReference type="PRINTS" id="PR00363">
    <property type="entry name" value="CYTOCHROMEB5"/>
</dbReference>
<evidence type="ECO:0000259" key="7">
    <source>
        <dbReference type="PROSITE" id="PS50255"/>
    </source>
</evidence>
<dbReference type="Pfam" id="PF00173">
    <property type="entry name" value="Cyt-b5"/>
    <property type="match status" value="1"/>
</dbReference>
<proteinExistence type="inferred from homology"/>
<keyword evidence="3 6" id="KW-0479">Metal-binding</keyword>
<dbReference type="PROSITE" id="PS50255">
    <property type="entry name" value="CYTOCHROME_B5_2"/>
    <property type="match status" value="1"/>
</dbReference>
<dbReference type="PROSITE" id="PS00191">
    <property type="entry name" value="CYTOCHROME_B5_1"/>
    <property type="match status" value="1"/>
</dbReference>
<keyword evidence="5 6" id="KW-0408">Iron</keyword>
<dbReference type="InterPro" id="IPR013785">
    <property type="entry name" value="Aldolase_TIM"/>
</dbReference>
<dbReference type="SMART" id="SM01117">
    <property type="entry name" value="Cyt-b5"/>
    <property type="match status" value="1"/>
</dbReference>
<dbReference type="CDD" id="cd02922">
    <property type="entry name" value="FCB2_FMN"/>
    <property type="match status" value="1"/>
</dbReference>
<comment type="cofactor">
    <cofactor evidence="1">
        <name>FMN</name>
        <dbReference type="ChEBI" id="CHEBI:58210"/>
    </cofactor>
</comment>
<dbReference type="PANTHER" id="PTHR10578:SF104">
    <property type="entry name" value="CYTOCHROME B2, MITOCHONDRIAL-RELATED"/>
    <property type="match status" value="1"/>
</dbReference>
<dbReference type="InterPro" id="IPR001199">
    <property type="entry name" value="Cyt_B5-like_heme/steroid-bd"/>
</dbReference>
<evidence type="ECO:0000313" key="10">
    <source>
        <dbReference type="Proteomes" id="UP001305779"/>
    </source>
</evidence>
<dbReference type="SUPFAM" id="SSF55856">
    <property type="entry name" value="Cytochrome b5-like heme/steroid binding domain"/>
    <property type="match status" value="1"/>
</dbReference>
<comment type="similarity">
    <text evidence="6">Belongs to the cytochrome b5 family.</text>
</comment>
<dbReference type="Pfam" id="PF01070">
    <property type="entry name" value="FMN_dh"/>
    <property type="match status" value="1"/>
</dbReference>
<name>A0ABR0ESJ7_ZASCE</name>
<dbReference type="InterPro" id="IPR037396">
    <property type="entry name" value="FMN_HAD"/>
</dbReference>
<evidence type="ECO:0000259" key="8">
    <source>
        <dbReference type="PROSITE" id="PS51349"/>
    </source>
</evidence>